<evidence type="ECO:0000313" key="1">
    <source>
        <dbReference type="EMBL" id="CAA7600768.1"/>
    </source>
</evidence>
<dbReference type="EMBL" id="CDGJ01000106">
    <property type="protein sequence ID" value="CEJ08970.1"/>
    <property type="molecule type" value="Genomic_DNA"/>
</dbReference>
<evidence type="ECO:0000313" key="3">
    <source>
        <dbReference type="Proteomes" id="UP001071230"/>
    </source>
</evidence>
<dbReference type="AlphaFoldDB" id="A0A8S0W2L6"/>
<sequence length="123" mass="14083">MNKGIHFFNGCLNPRKTVEAEKYSGYYLNLSFPYSNGGYLQQFKGQNQECLFEGLKNIFEYLGGVPRETWFDNASTMVTDILKGRGRTLTDGFLRFKQHYGFEAVFCNPNAGHEKGNGKRMVM</sequence>
<proteinExistence type="predicted"/>
<dbReference type="PANTHER" id="PTHR35004:SF7">
    <property type="entry name" value="INTEGRASE PROTEIN"/>
    <property type="match status" value="1"/>
</dbReference>
<keyword evidence="3" id="KW-1185">Reference proteome</keyword>
<protein>
    <submittedName>
        <fullName evidence="2">Transposase</fullName>
    </submittedName>
</protein>
<gene>
    <name evidence="1" type="ORF">DEACI_1421</name>
    <name evidence="2" type="ORF">DEACI_3452</name>
</gene>
<dbReference type="KEGG" id="aacx:DEACI_1421"/>
<dbReference type="EMBL" id="LR746496">
    <property type="protein sequence ID" value="CAA7600768.1"/>
    <property type="molecule type" value="Genomic_DNA"/>
</dbReference>
<dbReference type="Proteomes" id="UP001071230">
    <property type="component" value="Unassembled WGS sequence"/>
</dbReference>
<evidence type="ECO:0000313" key="2">
    <source>
        <dbReference type="EMBL" id="CEJ08970.1"/>
    </source>
</evidence>
<dbReference type="PANTHER" id="PTHR35004">
    <property type="entry name" value="TRANSPOSASE RV3428C-RELATED"/>
    <property type="match status" value="1"/>
</dbReference>
<name>A0A8S0W2L6_9FIRM</name>
<dbReference type="Proteomes" id="UP000836597">
    <property type="component" value="Chromosome"/>
</dbReference>
<organism evidence="1">
    <name type="scientific">Acididesulfobacillus acetoxydans</name>
    <dbReference type="NCBI Taxonomy" id="1561005"/>
    <lineage>
        <taxon>Bacteria</taxon>
        <taxon>Bacillati</taxon>
        <taxon>Bacillota</taxon>
        <taxon>Clostridia</taxon>
        <taxon>Eubacteriales</taxon>
        <taxon>Peptococcaceae</taxon>
        <taxon>Acididesulfobacillus</taxon>
    </lineage>
</organism>
<reference evidence="1" key="2">
    <citation type="submission" date="2020-01" db="EMBL/GenBank/DDBJ databases">
        <authorList>
            <person name="Hornung B."/>
        </authorList>
    </citation>
    <scope>NUCLEOTIDE SEQUENCE</scope>
    <source>
        <strain evidence="1">PacBioINE</strain>
    </source>
</reference>
<reference evidence="2" key="1">
    <citation type="submission" date="2014-11" db="EMBL/GenBank/DDBJ databases">
        <authorList>
            <person name="Hornung B.V."/>
        </authorList>
    </citation>
    <scope>NUCLEOTIDE SEQUENCE</scope>
    <source>
        <strain evidence="2">INE</strain>
    </source>
</reference>
<accession>A0A8S0W2L6</accession>